<organism evidence="3 4">
    <name type="scientific">Thraustotheca clavata</name>
    <dbReference type="NCBI Taxonomy" id="74557"/>
    <lineage>
        <taxon>Eukaryota</taxon>
        <taxon>Sar</taxon>
        <taxon>Stramenopiles</taxon>
        <taxon>Oomycota</taxon>
        <taxon>Saprolegniomycetes</taxon>
        <taxon>Saprolegniales</taxon>
        <taxon>Achlyaceae</taxon>
        <taxon>Thraustotheca</taxon>
    </lineage>
</organism>
<keyword evidence="1" id="KW-0812">Transmembrane</keyword>
<evidence type="ECO:0000313" key="3">
    <source>
        <dbReference type="EMBL" id="OQS04937.1"/>
    </source>
</evidence>
<dbReference type="Proteomes" id="UP000243217">
    <property type="component" value="Unassembled WGS sequence"/>
</dbReference>
<dbReference type="AlphaFoldDB" id="A0A1W0A3V0"/>
<dbReference type="GO" id="GO:0004674">
    <property type="term" value="F:protein serine/threonine kinase activity"/>
    <property type="evidence" value="ECO:0007669"/>
    <property type="project" value="TreeGrafter"/>
</dbReference>
<dbReference type="InterPro" id="IPR051681">
    <property type="entry name" value="Ser/Thr_Kinases-Pseudokinases"/>
</dbReference>
<keyword evidence="3" id="KW-0418">Kinase</keyword>
<dbReference type="InterPro" id="IPR001245">
    <property type="entry name" value="Ser-Thr/Tyr_kinase_cat_dom"/>
</dbReference>
<evidence type="ECO:0000256" key="1">
    <source>
        <dbReference type="SAM" id="Phobius"/>
    </source>
</evidence>
<name>A0A1W0A3V0_9STRA</name>
<dbReference type="Gene3D" id="3.30.200.20">
    <property type="entry name" value="Phosphorylase Kinase, domain 1"/>
    <property type="match status" value="1"/>
</dbReference>
<dbReference type="Gene3D" id="1.10.510.10">
    <property type="entry name" value="Transferase(Phosphotransferase) domain 1"/>
    <property type="match status" value="2"/>
</dbReference>
<dbReference type="InterPro" id="IPR008271">
    <property type="entry name" value="Ser/Thr_kinase_AS"/>
</dbReference>
<keyword evidence="1" id="KW-1133">Transmembrane helix</keyword>
<dbReference type="PANTHER" id="PTHR44329">
    <property type="entry name" value="SERINE/THREONINE-PROTEIN KINASE TNNI3K-RELATED"/>
    <property type="match status" value="1"/>
</dbReference>
<proteinExistence type="predicted"/>
<dbReference type="PROSITE" id="PS00108">
    <property type="entry name" value="PROTEIN_KINASE_ST"/>
    <property type="match status" value="1"/>
</dbReference>
<dbReference type="PANTHER" id="PTHR44329:SF214">
    <property type="entry name" value="PROTEIN KINASE DOMAIN-CONTAINING PROTEIN"/>
    <property type="match status" value="1"/>
</dbReference>
<keyword evidence="1" id="KW-0472">Membrane</keyword>
<dbReference type="GO" id="GO:0005524">
    <property type="term" value="F:ATP binding"/>
    <property type="evidence" value="ECO:0007669"/>
    <property type="project" value="InterPro"/>
</dbReference>
<comment type="caution">
    <text evidence="3">The sequence shown here is derived from an EMBL/GenBank/DDBJ whole genome shotgun (WGS) entry which is preliminary data.</text>
</comment>
<dbReference type="InterPro" id="IPR011009">
    <property type="entry name" value="Kinase-like_dom_sf"/>
</dbReference>
<evidence type="ECO:0000313" key="4">
    <source>
        <dbReference type="Proteomes" id="UP000243217"/>
    </source>
</evidence>
<protein>
    <submittedName>
        <fullName evidence="3">Kinase</fullName>
    </submittedName>
</protein>
<dbReference type="Gene3D" id="3.80.10.10">
    <property type="entry name" value="Ribonuclease Inhibitor"/>
    <property type="match status" value="1"/>
</dbReference>
<feature type="transmembrane region" description="Helical" evidence="1">
    <location>
        <begin position="667"/>
        <end position="690"/>
    </location>
</feature>
<dbReference type="InterPro" id="IPR000719">
    <property type="entry name" value="Prot_kinase_dom"/>
</dbReference>
<dbReference type="Pfam" id="PF07714">
    <property type="entry name" value="PK_Tyr_Ser-Thr"/>
    <property type="match status" value="2"/>
</dbReference>
<gene>
    <name evidence="3" type="ORF">THRCLA_02873</name>
</gene>
<dbReference type="SUPFAM" id="SSF56112">
    <property type="entry name" value="Protein kinase-like (PK-like)"/>
    <property type="match status" value="2"/>
</dbReference>
<dbReference type="InterPro" id="IPR029058">
    <property type="entry name" value="AB_hydrolase_fold"/>
</dbReference>
<dbReference type="SUPFAM" id="SSF53474">
    <property type="entry name" value="alpha/beta-Hydrolases"/>
    <property type="match status" value="1"/>
</dbReference>
<accession>A0A1W0A3V0</accession>
<dbReference type="SUPFAM" id="SSF52058">
    <property type="entry name" value="L domain-like"/>
    <property type="match status" value="1"/>
</dbReference>
<evidence type="ECO:0000259" key="2">
    <source>
        <dbReference type="PROSITE" id="PS50011"/>
    </source>
</evidence>
<keyword evidence="3" id="KW-0808">Transferase</keyword>
<reference evidence="3 4" key="1">
    <citation type="journal article" date="2014" name="Genome Biol. Evol.">
        <title>The secreted proteins of Achlya hypogyna and Thraustotheca clavata identify the ancestral oomycete secretome and reveal gene acquisitions by horizontal gene transfer.</title>
        <authorList>
            <person name="Misner I."/>
            <person name="Blouin N."/>
            <person name="Leonard G."/>
            <person name="Richards T.A."/>
            <person name="Lane C.E."/>
        </authorList>
    </citation>
    <scope>NUCLEOTIDE SEQUENCE [LARGE SCALE GENOMIC DNA]</scope>
    <source>
        <strain evidence="3 4">ATCC 34112</strain>
    </source>
</reference>
<dbReference type="PROSITE" id="PS50011">
    <property type="entry name" value="PROTEIN_KINASE_DOM"/>
    <property type="match status" value="1"/>
</dbReference>
<keyword evidence="4" id="KW-1185">Reference proteome</keyword>
<dbReference type="InterPro" id="IPR032675">
    <property type="entry name" value="LRR_dom_sf"/>
</dbReference>
<dbReference type="SMART" id="SM00220">
    <property type="entry name" value="S_TKc"/>
    <property type="match status" value="1"/>
</dbReference>
<dbReference type="EMBL" id="JNBS01000526">
    <property type="protein sequence ID" value="OQS04937.1"/>
    <property type="molecule type" value="Genomic_DNA"/>
</dbReference>
<feature type="domain" description="Protein kinase" evidence="2">
    <location>
        <begin position="734"/>
        <end position="998"/>
    </location>
</feature>
<dbReference type="Gene3D" id="3.40.50.1820">
    <property type="entry name" value="alpha/beta hydrolase"/>
    <property type="match status" value="1"/>
</dbReference>
<dbReference type="STRING" id="74557.A0A1W0A3V0"/>
<sequence length="1002" mass="109693">MDSPYIVKFVGVSWVRPIDMECIIEYMNFGDLRPYLANHTRKQFTWTEKAKCIESIVYGLLHSNELLDSGKGTKITDFGVSSEDTDDTTKTNGVAPEVINDSHYTTADDNYSFGTILRVFTHGLHLNDSHTHKEPYSDMTHPCSGRLLNQQYVINGVAKGKHLIVVVDALDYPLPQNGWYSCSQDTFENPLRKHSKTSSVEAKQQQNILGGSISILQQLTSPLHVMGDMSSTLDEFSKIQFECAQFTLPLCHAGICDSNNTIQIFVKRVLADKQDPKAVWLLQGGPGASTAGAMEKIMANVYRALGGTATVYTMDHRGTGRSHRLGCTAAQVETSGSPSNGEITPEVLSACIQDVNVQLGASPNSSMLSAYSTTSAALDVSTLINNTNNTNTYVYEEAAATTLSSCPYLGGSLVANNLCKSSTLCLVNTKCQEIQSFPDTQTAFTLGSNGVGDLEKYPSSSLNISNAMMDFKLVQLPDTLKTLILNTDVFASIGDFTLPQYLESLTIQSCPWGTDFPTNFTWPSTLLELTVVDGDLHNAPTSLPTSLRSLTLTSTLMTEVNERDWSSLESLRLSGISTISNVIFSSQLQLFNCQNCNITSFTVDTSSYEALNSLAPLDSQGATGYNVAGITTDSQQCTGRNGAVQDLWGGHVCVIGASIATASGNDVTMWLTGASVAIVALLAIILLLCWQRRRQRRKEGYTTISDETALSSSSTALYTDLDDLRLYKMDTTDLTTTKLIASGAFGEVWLGTYAQNVPVAIKRNKSKDAVSIEHFIAEIKLMSKMDSPYIVKFIGASWIRPLDIECVVEYMDLGDLRSYLATYSPSEFQWADKAQCIQSIVRGLLYLHTFDPPIIHRDLKSRNVLMDSKTGTKLTDFGVSRAASEGTMTSGVGTYQWMAPEIINGSHYTVAADVYSFGVLLSEFSTHKVPYTGLTYPDTGRAYTTEYLISKVATGDLTPEFDPESPSWLQEVGTRCVAINPEDRPTTLELTVLVRQFLRMIN</sequence>